<organism evidence="2 3">
    <name type="scientific">Rhodococcus koreensis</name>
    <dbReference type="NCBI Taxonomy" id="99653"/>
    <lineage>
        <taxon>Bacteria</taxon>
        <taxon>Bacillati</taxon>
        <taxon>Actinomycetota</taxon>
        <taxon>Actinomycetes</taxon>
        <taxon>Mycobacteriales</taxon>
        <taxon>Nocardiaceae</taxon>
        <taxon>Rhodococcus</taxon>
    </lineage>
</organism>
<feature type="compositionally biased region" description="Basic and acidic residues" evidence="1">
    <location>
        <begin position="22"/>
        <end position="36"/>
    </location>
</feature>
<keyword evidence="3" id="KW-1185">Reference proteome</keyword>
<evidence type="ECO:0000313" key="2">
    <source>
        <dbReference type="EMBL" id="SEB77896.1"/>
    </source>
</evidence>
<name>A0A1H4M4F1_9NOCA</name>
<evidence type="ECO:0000256" key="1">
    <source>
        <dbReference type="SAM" id="MobiDB-lite"/>
    </source>
</evidence>
<protein>
    <submittedName>
        <fullName evidence="2">Uncharacterized protein</fullName>
    </submittedName>
</protein>
<gene>
    <name evidence="2" type="ORF">SAMN04490239_1626</name>
</gene>
<sequence>MTNQAPCSPPRSAWSTTWIKQHLDRMDRGDHGREVGTMDADAARPTQKQRYPWEPLR</sequence>
<reference evidence="3" key="1">
    <citation type="submission" date="2016-10" db="EMBL/GenBank/DDBJ databases">
        <authorList>
            <person name="Varghese N."/>
            <person name="Submissions S."/>
        </authorList>
    </citation>
    <scope>NUCLEOTIDE SEQUENCE [LARGE SCALE GENOMIC DNA]</scope>
    <source>
        <strain evidence="3">DSM 44498</strain>
    </source>
</reference>
<dbReference type="AlphaFoldDB" id="A0A1H4M4F1"/>
<dbReference type="EMBL" id="FNSV01000005">
    <property type="protein sequence ID" value="SEB77896.1"/>
    <property type="molecule type" value="Genomic_DNA"/>
</dbReference>
<dbReference type="Proteomes" id="UP000183561">
    <property type="component" value="Unassembled WGS sequence"/>
</dbReference>
<proteinExistence type="predicted"/>
<accession>A0A1H4M4F1</accession>
<feature type="region of interest" description="Disordered" evidence="1">
    <location>
        <begin position="22"/>
        <end position="57"/>
    </location>
</feature>
<evidence type="ECO:0000313" key="3">
    <source>
        <dbReference type="Proteomes" id="UP000183561"/>
    </source>
</evidence>